<protein>
    <submittedName>
        <fullName evidence="2">Ig-like domain-containing protein</fullName>
    </submittedName>
</protein>
<feature type="coiled-coil region" evidence="1">
    <location>
        <begin position="223"/>
        <end position="250"/>
    </location>
</feature>
<evidence type="ECO:0000256" key="1">
    <source>
        <dbReference type="SAM" id="Coils"/>
    </source>
</evidence>
<reference evidence="2" key="1">
    <citation type="submission" date="2019-11" db="UniProtKB">
        <authorList>
            <consortium name="WormBaseParasite"/>
        </authorList>
    </citation>
    <scope>IDENTIFICATION</scope>
</reference>
<dbReference type="AlphaFoldDB" id="A0A5K3G0I6"/>
<name>A0A5K3G0I6_MESCO</name>
<sequence length="415" mass="48048">TARFKTTYWGLQKLEDNNEDCEGGAAVFDENVLSFANIPLPIASNNNSHLSSSYEREYRREVFKTQRILIWPPTDTSNVTKPSVFYFGELVGDESYQFEFCNLHNTMFTGDVLHSMQSRPESRQTSSLCPWYNFFRHKHYSDHLSLAAIYGISFTLSQRNMPIPILTNDFCPWSQVDGRGIWDILGGLFCEQQRRRSSAASTPSQEVVQDHDMEFISSTNFEVENGDADKERTEEEVEDEEEVVEEKAEHYEVMMQNQQDANNTEQKEEVDYLATPKEATSVLVAEEEEVREMEAQDEISVSADTQSSWSSLSFETEPEEILNLMEDGNTSNGYFQCVVANNVKLQPHWQWFFRQTRWPFRFAPQQNIDVSVHENRIPPWRASVGRLFTDVCNFCKRNHQMQNLILLDPMVSVVP</sequence>
<organism evidence="2">
    <name type="scientific">Mesocestoides corti</name>
    <name type="common">Flatworm</name>
    <dbReference type="NCBI Taxonomy" id="53468"/>
    <lineage>
        <taxon>Eukaryota</taxon>
        <taxon>Metazoa</taxon>
        <taxon>Spiralia</taxon>
        <taxon>Lophotrochozoa</taxon>
        <taxon>Platyhelminthes</taxon>
        <taxon>Cestoda</taxon>
        <taxon>Eucestoda</taxon>
        <taxon>Cyclophyllidea</taxon>
        <taxon>Mesocestoididae</taxon>
        <taxon>Mesocestoides</taxon>
    </lineage>
</organism>
<evidence type="ECO:0000313" key="2">
    <source>
        <dbReference type="WBParaSite" id="MCU_014127-RA"/>
    </source>
</evidence>
<proteinExistence type="predicted"/>
<keyword evidence="1" id="KW-0175">Coiled coil</keyword>
<dbReference type="WBParaSite" id="MCU_014127-RA">
    <property type="protein sequence ID" value="MCU_014127-RA"/>
    <property type="gene ID" value="MCU_014127"/>
</dbReference>
<accession>A0A5K3G0I6</accession>